<feature type="transmembrane region" description="Helical" evidence="1">
    <location>
        <begin position="20"/>
        <end position="40"/>
    </location>
</feature>
<organism evidence="4 5">
    <name type="scientific">Aphanomyces stellatus</name>
    <dbReference type="NCBI Taxonomy" id="120398"/>
    <lineage>
        <taxon>Eukaryota</taxon>
        <taxon>Sar</taxon>
        <taxon>Stramenopiles</taxon>
        <taxon>Oomycota</taxon>
        <taxon>Saprolegniomycetes</taxon>
        <taxon>Saprolegniales</taxon>
        <taxon>Verrucalvaceae</taxon>
        <taxon>Aphanomyces</taxon>
    </lineage>
</organism>
<dbReference type="Proteomes" id="UP000332933">
    <property type="component" value="Unassembled WGS sequence"/>
</dbReference>
<feature type="domain" description="Band 7" evidence="2">
    <location>
        <begin position="41"/>
        <end position="220"/>
    </location>
</feature>
<evidence type="ECO:0000256" key="1">
    <source>
        <dbReference type="SAM" id="Phobius"/>
    </source>
</evidence>
<dbReference type="InterPro" id="IPR036013">
    <property type="entry name" value="Band_7/SPFH_dom_sf"/>
</dbReference>
<dbReference type="PANTHER" id="PTHR43327">
    <property type="entry name" value="STOMATIN-LIKE PROTEIN 2, MITOCHONDRIAL"/>
    <property type="match status" value="1"/>
</dbReference>
<dbReference type="OrthoDB" id="434619at2759"/>
<keyword evidence="5" id="KW-1185">Reference proteome</keyword>
<reference evidence="3" key="2">
    <citation type="submission" date="2019-06" db="EMBL/GenBank/DDBJ databases">
        <title>Genomics analysis of Aphanomyces spp. identifies a new class of oomycete effector associated with host adaptation.</title>
        <authorList>
            <person name="Gaulin E."/>
        </authorList>
    </citation>
    <scope>NUCLEOTIDE SEQUENCE</scope>
    <source>
        <strain evidence="3">CBS 578.67</strain>
    </source>
</reference>
<evidence type="ECO:0000313" key="3">
    <source>
        <dbReference type="EMBL" id="KAF0693863.1"/>
    </source>
</evidence>
<dbReference type="SUPFAM" id="SSF117892">
    <property type="entry name" value="Band 7/SPFH domain"/>
    <property type="match status" value="1"/>
</dbReference>
<evidence type="ECO:0000313" key="5">
    <source>
        <dbReference type="Proteomes" id="UP000332933"/>
    </source>
</evidence>
<dbReference type="AlphaFoldDB" id="A0A485L3K4"/>
<name>A0A485L3K4_9STRA</name>
<dbReference type="Pfam" id="PF01145">
    <property type="entry name" value="Band_7"/>
    <property type="match status" value="1"/>
</dbReference>
<protein>
    <submittedName>
        <fullName evidence="4">Aste57867_15205 protein</fullName>
    </submittedName>
</protein>
<dbReference type="InterPro" id="IPR001107">
    <property type="entry name" value="Band_7"/>
</dbReference>
<dbReference type="PANTHER" id="PTHR43327:SF3">
    <property type="entry name" value="BAND 7 DOMAIN-CONTAINING PROTEIN"/>
    <property type="match status" value="1"/>
</dbReference>
<sequence>MENTSTVFTTMAPEASNGSSAGWTIAIVVLVLVFLLYSVYKGILIVKEKEVMVIERFGRFHNILSPGCHFIVPYVDAPRVHMQKYIVSLNDTLTMVDRPRIATISTQNEVLDFPKQPVITRDNASIFLDAVLQYSITSPKTYIYTVKNLPHLLSQLLQAQIRNVAGSLDVDQVIEDTAQMDRVSGLMDAAAVQYGVKISMVKIQRVDAGSLSQVLAKKKQADLNNKEIIIQAKAMKQTTVINSEGNRDRMIKESEGEAQQALSRARGEAQAIVNAANAEARSIKEIAKVVTKSGENPLRYLLALKYIDAMQGILSLKQTDVQLMPFETTFLQTIRGLGLNTVAPK</sequence>
<reference evidence="4 5" key="1">
    <citation type="submission" date="2019-03" db="EMBL/GenBank/DDBJ databases">
        <authorList>
            <person name="Gaulin E."/>
            <person name="Dumas B."/>
        </authorList>
    </citation>
    <scope>NUCLEOTIDE SEQUENCE [LARGE SCALE GENOMIC DNA]</scope>
    <source>
        <strain evidence="4">CBS 568.67</strain>
    </source>
</reference>
<dbReference type="EMBL" id="VJMH01005636">
    <property type="protein sequence ID" value="KAF0693863.1"/>
    <property type="molecule type" value="Genomic_DNA"/>
</dbReference>
<accession>A0A485L3K4</accession>
<gene>
    <name evidence="4" type="primary">Aste57867_15205</name>
    <name evidence="3" type="ORF">As57867_015149</name>
    <name evidence="4" type="ORF">ASTE57867_15205</name>
</gene>
<keyword evidence="1" id="KW-0472">Membrane</keyword>
<dbReference type="Gene3D" id="3.30.479.30">
    <property type="entry name" value="Band 7 domain"/>
    <property type="match status" value="1"/>
</dbReference>
<evidence type="ECO:0000259" key="2">
    <source>
        <dbReference type="SMART" id="SM00244"/>
    </source>
</evidence>
<dbReference type="EMBL" id="CAADRA010005657">
    <property type="protein sequence ID" value="VFT92014.1"/>
    <property type="molecule type" value="Genomic_DNA"/>
</dbReference>
<evidence type="ECO:0000313" key="4">
    <source>
        <dbReference type="EMBL" id="VFT92014.1"/>
    </source>
</evidence>
<keyword evidence="1" id="KW-0812">Transmembrane</keyword>
<proteinExistence type="predicted"/>
<keyword evidence="1" id="KW-1133">Transmembrane helix</keyword>
<dbReference type="SMART" id="SM00244">
    <property type="entry name" value="PHB"/>
    <property type="match status" value="1"/>
</dbReference>
<dbReference type="InterPro" id="IPR050710">
    <property type="entry name" value="Band7/mec-2_domain"/>
</dbReference>